<dbReference type="Proteomes" id="UP000766486">
    <property type="component" value="Unassembled WGS sequence"/>
</dbReference>
<gene>
    <name evidence="4" type="ORF">CLO192961_LOCUS98232</name>
</gene>
<dbReference type="Gene3D" id="3.40.50.720">
    <property type="entry name" value="NAD(P)-binding Rossmann-like Domain"/>
    <property type="match status" value="1"/>
</dbReference>
<reference evidence="4 5" key="1">
    <citation type="submission" date="2019-06" db="EMBL/GenBank/DDBJ databases">
        <authorList>
            <person name="Broberg M."/>
        </authorList>
    </citation>
    <scope>NUCLEOTIDE SEQUENCE [LARGE SCALE GENOMIC DNA]</scope>
</reference>
<keyword evidence="1" id="KW-0521">NADP</keyword>
<evidence type="ECO:0000313" key="5">
    <source>
        <dbReference type="Proteomes" id="UP000766486"/>
    </source>
</evidence>
<evidence type="ECO:0000259" key="3">
    <source>
        <dbReference type="Pfam" id="PF05368"/>
    </source>
</evidence>
<sequence length="309" mass="34026">MALIKNVAVFGASGRVGKVVTAALRSAGFSVTAIARPGSEAAYPQDLAIKRVAYDDFDSLVAVLRGHHAIVEAFNPAAAHLQTTIVRAALTAGVAHVITPDFSSDTFNPQASELMIFEPKLKAQRELESLTSSPDCPLSWTAIITNPWYDWAIEAGIFWMNKANRTITRFGSGNQKYAMSRFEICGEAVVAVLQEPEKFRNRPAYFAHHTVSNNDLISIIREVLPQEHWKVVDVPVKNFLSEGLKLWNEDTGKGVANRLETRAYQMLGTVGIFDEDNRFGADFGEKVEPGYDAGLDNLKQDLKRLLAST</sequence>
<proteinExistence type="predicted"/>
<keyword evidence="2" id="KW-0560">Oxidoreductase</keyword>
<comment type="caution">
    <text evidence="4">The sequence shown here is derived from an EMBL/GenBank/DDBJ whole genome shotgun (WGS) entry which is preliminary data.</text>
</comment>
<dbReference type="SUPFAM" id="SSF51735">
    <property type="entry name" value="NAD(P)-binding Rossmann-fold domains"/>
    <property type="match status" value="1"/>
</dbReference>
<dbReference type="EMBL" id="CABFNS010000698">
    <property type="protein sequence ID" value="VUC22974.1"/>
    <property type="molecule type" value="Genomic_DNA"/>
</dbReference>
<protein>
    <recommendedName>
        <fullName evidence="3">NmrA-like domain-containing protein</fullName>
    </recommendedName>
</protein>
<dbReference type="InterPro" id="IPR051609">
    <property type="entry name" value="NmrA/Isoflavone_reductase-like"/>
</dbReference>
<dbReference type="PANTHER" id="PTHR47706:SF1">
    <property type="entry name" value="CIPA-LIKE, PUTATIVE (AFU_ORTHOLOGUE AFUA_1G12460)-RELATED"/>
    <property type="match status" value="1"/>
</dbReference>
<feature type="domain" description="NmrA-like" evidence="3">
    <location>
        <begin position="5"/>
        <end position="259"/>
    </location>
</feature>
<dbReference type="Pfam" id="PF05368">
    <property type="entry name" value="NmrA"/>
    <property type="match status" value="1"/>
</dbReference>
<evidence type="ECO:0000256" key="1">
    <source>
        <dbReference type="ARBA" id="ARBA00022857"/>
    </source>
</evidence>
<dbReference type="InterPro" id="IPR036291">
    <property type="entry name" value="NAD(P)-bd_dom_sf"/>
</dbReference>
<name>A0ABY6TWC3_BIOOC</name>
<keyword evidence="5" id="KW-1185">Reference proteome</keyword>
<dbReference type="InterPro" id="IPR008030">
    <property type="entry name" value="NmrA-like"/>
</dbReference>
<organism evidence="4 5">
    <name type="scientific">Bionectria ochroleuca</name>
    <name type="common">Gliocladium roseum</name>
    <dbReference type="NCBI Taxonomy" id="29856"/>
    <lineage>
        <taxon>Eukaryota</taxon>
        <taxon>Fungi</taxon>
        <taxon>Dikarya</taxon>
        <taxon>Ascomycota</taxon>
        <taxon>Pezizomycotina</taxon>
        <taxon>Sordariomycetes</taxon>
        <taxon>Hypocreomycetidae</taxon>
        <taxon>Hypocreales</taxon>
        <taxon>Bionectriaceae</taxon>
        <taxon>Clonostachys</taxon>
    </lineage>
</organism>
<accession>A0ABY6TWC3</accession>
<dbReference type="PANTHER" id="PTHR47706">
    <property type="entry name" value="NMRA-LIKE FAMILY PROTEIN"/>
    <property type="match status" value="1"/>
</dbReference>
<evidence type="ECO:0000256" key="2">
    <source>
        <dbReference type="ARBA" id="ARBA00023002"/>
    </source>
</evidence>
<evidence type="ECO:0000313" key="4">
    <source>
        <dbReference type="EMBL" id="VUC22974.1"/>
    </source>
</evidence>